<evidence type="ECO:0000313" key="5">
    <source>
        <dbReference type="Proteomes" id="UP000192900"/>
    </source>
</evidence>
<dbReference type="STRING" id="1891675.B1H58_07050"/>
<feature type="domain" description="4'-phosphopantetheinyl transferase" evidence="3">
    <location>
        <begin position="90"/>
        <end position="151"/>
    </location>
</feature>
<dbReference type="RefSeq" id="WP_085068957.1">
    <property type="nucleotide sequence ID" value="NZ_CP019706.1"/>
</dbReference>
<evidence type="ECO:0000256" key="1">
    <source>
        <dbReference type="ARBA" id="ARBA00010990"/>
    </source>
</evidence>
<dbReference type="EMBL" id="CP019706">
    <property type="protein sequence ID" value="ARJ41801.1"/>
    <property type="molecule type" value="Genomic_DNA"/>
</dbReference>
<name>A0A1W6B3Y3_9GAMM</name>
<dbReference type="InterPro" id="IPR008278">
    <property type="entry name" value="4-PPantetheinyl_Trfase_dom"/>
</dbReference>
<evidence type="ECO:0000256" key="2">
    <source>
        <dbReference type="ARBA" id="ARBA00022679"/>
    </source>
</evidence>
<comment type="similarity">
    <text evidence="1">Belongs to the P-Pant transferase superfamily. Gsp/Sfp/HetI/AcpT family.</text>
</comment>
<dbReference type="GO" id="GO:0019878">
    <property type="term" value="P:lysine biosynthetic process via aminoadipic acid"/>
    <property type="evidence" value="ECO:0007669"/>
    <property type="project" value="TreeGrafter"/>
</dbReference>
<dbReference type="GO" id="GO:0008897">
    <property type="term" value="F:holo-[acyl-carrier-protein] synthase activity"/>
    <property type="evidence" value="ECO:0007669"/>
    <property type="project" value="InterPro"/>
</dbReference>
<dbReference type="NCBIfam" id="NF007676">
    <property type="entry name" value="PRK10351.1"/>
    <property type="match status" value="1"/>
</dbReference>
<dbReference type="Proteomes" id="UP000192900">
    <property type="component" value="Chromosome"/>
</dbReference>
<keyword evidence="5" id="KW-1185">Reference proteome</keyword>
<accession>A0A1W6B3Y3</accession>
<dbReference type="SUPFAM" id="SSF56214">
    <property type="entry name" value="4'-phosphopantetheinyl transferase"/>
    <property type="match status" value="2"/>
</dbReference>
<dbReference type="GO" id="GO:0005829">
    <property type="term" value="C:cytosol"/>
    <property type="evidence" value="ECO:0007669"/>
    <property type="project" value="TreeGrafter"/>
</dbReference>
<dbReference type="KEGG" id="palh:B1H58_07050"/>
<sequence>MHRVALGKISDLQQQPLPPALWQLAPSGPPRAAWLAGRVLLSRMLFPLPLPEIIYGDNGKPAFHANMPLWFNISHSGDDIALIISDEGEVGCDIEVIRPRENWRGIAEAVFSSGERQLIAAEPESAQLTAFWRIWTCKEAILKQSGGTVWQIAQIDSTAPAHYFVSQMIIANALILAICTSAPHVLSVDEIIR</sequence>
<dbReference type="PANTHER" id="PTHR12215">
    <property type="entry name" value="PHOSPHOPANTETHEINE TRANSFERASE"/>
    <property type="match status" value="1"/>
</dbReference>
<dbReference type="Gene3D" id="3.90.470.20">
    <property type="entry name" value="4'-phosphopantetheinyl transferase domain"/>
    <property type="match status" value="1"/>
</dbReference>
<keyword evidence="2" id="KW-0808">Transferase</keyword>
<dbReference type="OrthoDB" id="9808281at2"/>
<dbReference type="GO" id="GO:0000287">
    <property type="term" value="F:magnesium ion binding"/>
    <property type="evidence" value="ECO:0007669"/>
    <property type="project" value="InterPro"/>
</dbReference>
<dbReference type="InterPro" id="IPR037143">
    <property type="entry name" value="4-PPantetheinyl_Trfase_dom_sf"/>
</dbReference>
<evidence type="ECO:0000259" key="3">
    <source>
        <dbReference type="Pfam" id="PF01648"/>
    </source>
</evidence>
<dbReference type="AlphaFoldDB" id="A0A1W6B3Y3"/>
<dbReference type="InterPro" id="IPR050559">
    <property type="entry name" value="P-Pant_transferase_sf"/>
</dbReference>
<dbReference type="Pfam" id="PF01648">
    <property type="entry name" value="ACPS"/>
    <property type="match status" value="1"/>
</dbReference>
<proteinExistence type="inferred from homology"/>
<gene>
    <name evidence="4" type="ORF">B1H58_07050</name>
</gene>
<dbReference type="PANTHER" id="PTHR12215:SF10">
    <property type="entry name" value="L-AMINOADIPATE-SEMIALDEHYDE DEHYDROGENASE-PHOSPHOPANTETHEINYL TRANSFERASE"/>
    <property type="match status" value="1"/>
</dbReference>
<evidence type="ECO:0000313" key="4">
    <source>
        <dbReference type="EMBL" id="ARJ41801.1"/>
    </source>
</evidence>
<reference evidence="4 5" key="1">
    <citation type="submission" date="2017-02" db="EMBL/GenBank/DDBJ databases">
        <title>Complete genome sequence of the drought resistance-promoting endophyte Pantoea alhagi LTYR-11Z.</title>
        <authorList>
            <person name="Zhang L."/>
        </authorList>
    </citation>
    <scope>NUCLEOTIDE SEQUENCE [LARGE SCALE GENOMIC DNA]</scope>
    <source>
        <strain evidence="4 5">LTYR-11Z</strain>
    </source>
</reference>
<organism evidence="4 5">
    <name type="scientific">Pantoea alhagi</name>
    <dbReference type="NCBI Taxonomy" id="1891675"/>
    <lineage>
        <taxon>Bacteria</taxon>
        <taxon>Pseudomonadati</taxon>
        <taxon>Pseudomonadota</taxon>
        <taxon>Gammaproteobacteria</taxon>
        <taxon>Enterobacterales</taxon>
        <taxon>Erwiniaceae</taxon>
        <taxon>Pantoea</taxon>
    </lineage>
</organism>
<protein>
    <submittedName>
        <fullName evidence="4">ACP synthase</fullName>
    </submittedName>
</protein>